<dbReference type="CDD" id="cd00683">
    <property type="entry name" value="Trans_IPPS_HH"/>
    <property type="match status" value="1"/>
</dbReference>
<dbReference type="GO" id="GO:0004311">
    <property type="term" value="F:geranylgeranyl diphosphate synthase activity"/>
    <property type="evidence" value="ECO:0007669"/>
    <property type="project" value="InterPro"/>
</dbReference>
<dbReference type="SFLD" id="SFLDG01018">
    <property type="entry name" value="Squalene/Phytoene_Synthase_Lik"/>
    <property type="match status" value="1"/>
</dbReference>
<dbReference type="RefSeq" id="WP_129079133.1">
    <property type="nucleotide sequence ID" value="NZ_QOUX01000046.1"/>
</dbReference>
<keyword evidence="2" id="KW-0808">Transferase</keyword>
<dbReference type="SFLD" id="SFLDG01212">
    <property type="entry name" value="Phytoene_synthase_like"/>
    <property type="match status" value="1"/>
</dbReference>
<gene>
    <name evidence="4" type="ORF">DS745_15485</name>
</gene>
<keyword evidence="5" id="KW-1185">Reference proteome</keyword>
<evidence type="ECO:0000256" key="3">
    <source>
        <dbReference type="ARBA" id="ARBA00022746"/>
    </source>
</evidence>
<dbReference type="InterPro" id="IPR019845">
    <property type="entry name" value="Squalene/phytoene_synthase_CS"/>
</dbReference>
<proteinExistence type="predicted"/>
<organism evidence="4 5">
    <name type="scientific">Anaerobacillus alkaliphilus</name>
    <dbReference type="NCBI Taxonomy" id="1548597"/>
    <lineage>
        <taxon>Bacteria</taxon>
        <taxon>Bacillati</taxon>
        <taxon>Bacillota</taxon>
        <taxon>Bacilli</taxon>
        <taxon>Bacillales</taxon>
        <taxon>Bacillaceae</taxon>
        <taxon>Anaerobacillus</taxon>
    </lineage>
</organism>
<dbReference type="SUPFAM" id="SSF48576">
    <property type="entry name" value="Terpenoid synthases"/>
    <property type="match status" value="1"/>
</dbReference>
<reference evidence="4 5" key="1">
    <citation type="journal article" date="2019" name="Int. J. Syst. Evol. Microbiol.">
        <title>Anaerobacillus alkaliphilus sp. nov., a novel alkaliphilic and moderately halophilic bacterium.</title>
        <authorList>
            <person name="Borsodi A.K."/>
            <person name="Aszalos J.M."/>
            <person name="Bihari P."/>
            <person name="Nagy I."/>
            <person name="Schumann P."/>
            <person name="Sproer C."/>
            <person name="Kovacs A.L."/>
            <person name="Boka K."/>
            <person name="Dobosy P."/>
            <person name="Ovari M."/>
            <person name="Szili-Kovacs T."/>
            <person name="Toth E."/>
        </authorList>
    </citation>
    <scope>NUCLEOTIDE SEQUENCE [LARGE SCALE GENOMIC DNA]</scope>
    <source>
        <strain evidence="4 5">B16-10</strain>
    </source>
</reference>
<accession>A0A4Q0VNN5</accession>
<keyword evidence="3" id="KW-0125">Carotenoid biosynthesis</keyword>
<comment type="pathway">
    <text evidence="1">Carotenoid biosynthesis.</text>
</comment>
<evidence type="ECO:0000313" key="4">
    <source>
        <dbReference type="EMBL" id="RXI97768.1"/>
    </source>
</evidence>
<protein>
    <submittedName>
        <fullName evidence="4">Squalene/phytoene synthase family protein</fullName>
    </submittedName>
</protein>
<dbReference type="PANTHER" id="PTHR31480">
    <property type="entry name" value="BIFUNCTIONAL LYCOPENE CYCLASE/PHYTOENE SYNTHASE"/>
    <property type="match status" value="1"/>
</dbReference>
<dbReference type="OrthoDB" id="9787280at2"/>
<dbReference type="Pfam" id="PF00494">
    <property type="entry name" value="SQS_PSY"/>
    <property type="match status" value="1"/>
</dbReference>
<sequence>MSKLHEAYQYCYEVMNANSKTFVKAFSFLPEQQRKAVWAVYTFCREVDDIVDELHSLEKLQQFKCEFDQFIQGNFSPKNKLWVALNDVFTSFTMDPEPFYYMIEGQKMDFEKVRYRTLAELEHYSFRVASSVGLMLLPILAPNPTPRLTEGAIKLGIAMQITNILRDVGEDLNRNRVYLPGEYLHKYNLREEDLLAHTVDVRFTGLVEDLAIYAERLYDEALESTYDYPLSARLPVQAANYSYRAILTEIRKNNYNVFTKRAVVSATEKMNIFTMLKQSIKAFA</sequence>
<dbReference type="InterPro" id="IPR044843">
    <property type="entry name" value="Trans_IPPS_bact-type"/>
</dbReference>
<dbReference type="Proteomes" id="UP000290649">
    <property type="component" value="Unassembled WGS sequence"/>
</dbReference>
<dbReference type="GO" id="GO:0016117">
    <property type="term" value="P:carotenoid biosynthetic process"/>
    <property type="evidence" value="ECO:0007669"/>
    <property type="project" value="UniProtKB-KW"/>
</dbReference>
<comment type="caution">
    <text evidence="4">The sequence shown here is derived from an EMBL/GenBank/DDBJ whole genome shotgun (WGS) entry which is preliminary data.</text>
</comment>
<dbReference type="EMBL" id="QOUX01000046">
    <property type="protein sequence ID" value="RXI97768.1"/>
    <property type="molecule type" value="Genomic_DNA"/>
</dbReference>
<evidence type="ECO:0000256" key="2">
    <source>
        <dbReference type="ARBA" id="ARBA00022679"/>
    </source>
</evidence>
<dbReference type="SFLD" id="SFLDS00005">
    <property type="entry name" value="Isoprenoid_Synthase_Type_I"/>
    <property type="match status" value="1"/>
</dbReference>
<evidence type="ECO:0000313" key="5">
    <source>
        <dbReference type="Proteomes" id="UP000290649"/>
    </source>
</evidence>
<dbReference type="Gene3D" id="1.10.600.10">
    <property type="entry name" value="Farnesyl Diphosphate Synthase"/>
    <property type="match status" value="1"/>
</dbReference>
<dbReference type="AlphaFoldDB" id="A0A4Q0VNN5"/>
<name>A0A4Q0VNN5_9BACI</name>
<dbReference type="InterPro" id="IPR033904">
    <property type="entry name" value="Trans_IPPS_HH"/>
</dbReference>
<evidence type="ECO:0000256" key="1">
    <source>
        <dbReference type="ARBA" id="ARBA00004829"/>
    </source>
</evidence>
<dbReference type="GO" id="GO:0051996">
    <property type="term" value="F:squalene synthase [NAD(P)H] activity"/>
    <property type="evidence" value="ECO:0007669"/>
    <property type="project" value="InterPro"/>
</dbReference>
<dbReference type="InterPro" id="IPR008949">
    <property type="entry name" value="Isoprenoid_synthase_dom_sf"/>
</dbReference>
<dbReference type="PROSITE" id="PS01045">
    <property type="entry name" value="SQUALEN_PHYTOEN_SYN_2"/>
    <property type="match status" value="1"/>
</dbReference>
<dbReference type="InterPro" id="IPR002060">
    <property type="entry name" value="Squ/phyt_synthse"/>
</dbReference>